<accession>A0A0A9ENA1</accession>
<dbReference type="EMBL" id="GBRH01195696">
    <property type="protein sequence ID" value="JAE02200.1"/>
    <property type="molecule type" value="Transcribed_RNA"/>
</dbReference>
<feature type="region of interest" description="Disordered" evidence="1">
    <location>
        <begin position="1"/>
        <end position="78"/>
    </location>
</feature>
<organism evidence="2">
    <name type="scientific">Arundo donax</name>
    <name type="common">Giant reed</name>
    <name type="synonym">Donax arundinaceus</name>
    <dbReference type="NCBI Taxonomy" id="35708"/>
    <lineage>
        <taxon>Eukaryota</taxon>
        <taxon>Viridiplantae</taxon>
        <taxon>Streptophyta</taxon>
        <taxon>Embryophyta</taxon>
        <taxon>Tracheophyta</taxon>
        <taxon>Spermatophyta</taxon>
        <taxon>Magnoliopsida</taxon>
        <taxon>Liliopsida</taxon>
        <taxon>Poales</taxon>
        <taxon>Poaceae</taxon>
        <taxon>PACMAD clade</taxon>
        <taxon>Arundinoideae</taxon>
        <taxon>Arundineae</taxon>
        <taxon>Arundo</taxon>
    </lineage>
</organism>
<evidence type="ECO:0000256" key="1">
    <source>
        <dbReference type="SAM" id="MobiDB-lite"/>
    </source>
</evidence>
<evidence type="ECO:0000313" key="2">
    <source>
        <dbReference type="EMBL" id="JAE02200.1"/>
    </source>
</evidence>
<protein>
    <submittedName>
        <fullName evidence="2">Uncharacterized protein</fullName>
    </submittedName>
</protein>
<feature type="compositionally biased region" description="Basic and acidic residues" evidence="1">
    <location>
        <begin position="1"/>
        <end position="11"/>
    </location>
</feature>
<feature type="compositionally biased region" description="Basic residues" evidence="1">
    <location>
        <begin position="62"/>
        <end position="71"/>
    </location>
</feature>
<proteinExistence type="predicted"/>
<sequence>MEVLRPRRDRDEGEEAEPEARARAAHCGATPRRGEGLPAPGRSSREESPEGAARGVGEHRNRPLHRAHPPRVLRGPDARVLSAVWGC</sequence>
<reference evidence="2" key="2">
    <citation type="journal article" date="2015" name="Data Brief">
        <title>Shoot transcriptome of the giant reed, Arundo donax.</title>
        <authorList>
            <person name="Barrero R.A."/>
            <person name="Guerrero F.D."/>
            <person name="Moolhuijzen P."/>
            <person name="Goolsby J.A."/>
            <person name="Tidwell J."/>
            <person name="Bellgard S.E."/>
            <person name="Bellgard M.I."/>
        </authorList>
    </citation>
    <scope>NUCLEOTIDE SEQUENCE</scope>
    <source>
        <tissue evidence="2">Shoot tissue taken approximately 20 cm above the soil surface</tissue>
    </source>
</reference>
<reference evidence="2" key="1">
    <citation type="submission" date="2014-09" db="EMBL/GenBank/DDBJ databases">
        <authorList>
            <person name="Magalhaes I.L.F."/>
            <person name="Oliveira U."/>
            <person name="Santos F.R."/>
            <person name="Vidigal T.H.D.A."/>
            <person name="Brescovit A.D."/>
            <person name="Santos A.J."/>
        </authorList>
    </citation>
    <scope>NUCLEOTIDE SEQUENCE</scope>
    <source>
        <tissue evidence="2">Shoot tissue taken approximately 20 cm above the soil surface</tissue>
    </source>
</reference>
<dbReference type="AlphaFoldDB" id="A0A0A9ENA1"/>
<name>A0A0A9ENA1_ARUDO</name>